<keyword evidence="4 6" id="KW-1133">Transmembrane helix</keyword>
<keyword evidence="2" id="KW-0813">Transport</keyword>
<dbReference type="InterPro" id="IPR036259">
    <property type="entry name" value="MFS_trans_sf"/>
</dbReference>
<sequence>MTGGTAQRRGLLAALLLVMFLAAMDSSVTATAAPQIVTDLGDGAAFSWLLAAYVLAVTVSVPLYGKLADTHGRRPVLVGGTLLFLAGSALCAVGWSLPSLIAFRFVQGLGAGAIQGTVQTVAGDLYEPHERGRIQAGLASVWSVAALTGPAVGGALAQYGHWRGIFLLNLPPGLAAVWLLVRRFPREDVQSGTSGPVDWRGALGLLLTCATLMTLLAQGGTAWPWNSVQSCALLTLFLLLVLATARIERQAVEPFMPGWVWRRRELAVPSLALGLLGVIMTAPLLLLPVYAQAVLGLGPVAGAVVLAGMTFGWPTAAVFSSRLYLRVGFRAAALTGATTVAVALSATVHLTLSDASTVPFVAMSTLLGVGLGLLQPALLVGVQAAVGWDGRGVATANLMFCRETGQSVGAALFGAVFNAAGNDGVAVAVGCVAVCEEPVAAGLRYAYLVGAGLAAALMLLLLRMPRMALR</sequence>
<feature type="transmembrane region" description="Helical" evidence="6">
    <location>
        <begin position="445"/>
        <end position="462"/>
    </location>
</feature>
<evidence type="ECO:0000256" key="3">
    <source>
        <dbReference type="ARBA" id="ARBA00022692"/>
    </source>
</evidence>
<evidence type="ECO:0000256" key="1">
    <source>
        <dbReference type="ARBA" id="ARBA00004429"/>
    </source>
</evidence>
<reference evidence="9 10" key="1">
    <citation type="submission" date="2019-04" db="EMBL/GenBank/DDBJ databases">
        <title>Draft genome sequences of Streptomyces avermitilis ATCC 31267.</title>
        <authorList>
            <person name="Komaki H."/>
            <person name="Tamura T."/>
            <person name="Hosoyama A."/>
        </authorList>
    </citation>
    <scope>NUCLEOTIDE SEQUENCE [LARGE SCALE GENOMIC DNA]</scope>
    <source>
        <strain evidence="9 10">ATCC 31267</strain>
    </source>
</reference>
<dbReference type="Pfam" id="PF07690">
    <property type="entry name" value="MFS_1"/>
    <property type="match status" value="1"/>
</dbReference>
<dbReference type="Gene3D" id="1.20.1720.10">
    <property type="entry name" value="Multidrug resistance protein D"/>
    <property type="match status" value="1"/>
</dbReference>
<evidence type="ECO:0000256" key="7">
    <source>
        <dbReference type="SAM" id="SignalP"/>
    </source>
</evidence>
<dbReference type="PRINTS" id="PR01036">
    <property type="entry name" value="TCRTETB"/>
</dbReference>
<dbReference type="Gene3D" id="1.20.1250.20">
    <property type="entry name" value="MFS general substrate transporter like domains"/>
    <property type="match status" value="1"/>
</dbReference>
<evidence type="ECO:0000256" key="4">
    <source>
        <dbReference type="ARBA" id="ARBA00022989"/>
    </source>
</evidence>
<dbReference type="PROSITE" id="PS50850">
    <property type="entry name" value="MFS"/>
    <property type="match status" value="1"/>
</dbReference>
<evidence type="ECO:0000259" key="8">
    <source>
        <dbReference type="PROSITE" id="PS50850"/>
    </source>
</evidence>
<dbReference type="GO" id="GO:0005886">
    <property type="term" value="C:plasma membrane"/>
    <property type="evidence" value="ECO:0007669"/>
    <property type="project" value="UniProtKB-SubCell"/>
</dbReference>
<feature type="transmembrane region" description="Helical" evidence="6">
    <location>
        <begin position="297"/>
        <end position="319"/>
    </location>
</feature>
<comment type="subcellular location">
    <subcellularLocation>
        <location evidence="1">Cell inner membrane</location>
        <topology evidence="1">Multi-pass membrane protein</topology>
    </subcellularLocation>
</comment>
<dbReference type="AlphaFoldDB" id="A0A4D4MGU1"/>
<accession>A0A4D4MGU1</accession>
<name>A0A4D4MGU1_STRAX</name>
<proteinExistence type="predicted"/>
<feature type="transmembrane region" description="Helical" evidence="6">
    <location>
        <begin position="227"/>
        <end position="245"/>
    </location>
</feature>
<dbReference type="SUPFAM" id="SSF103473">
    <property type="entry name" value="MFS general substrate transporter"/>
    <property type="match status" value="1"/>
</dbReference>
<dbReference type="InterPro" id="IPR020846">
    <property type="entry name" value="MFS_dom"/>
</dbReference>
<evidence type="ECO:0000313" key="9">
    <source>
        <dbReference type="EMBL" id="GDY71258.1"/>
    </source>
</evidence>
<dbReference type="PANTHER" id="PTHR23501:SF191">
    <property type="entry name" value="VACUOLAR BASIC AMINO ACID TRANSPORTER 4"/>
    <property type="match status" value="1"/>
</dbReference>
<feature type="domain" description="Major facilitator superfamily (MFS) profile" evidence="8">
    <location>
        <begin position="11"/>
        <end position="468"/>
    </location>
</feature>
<keyword evidence="7" id="KW-0732">Signal</keyword>
<feature type="signal peptide" evidence="7">
    <location>
        <begin position="1"/>
        <end position="32"/>
    </location>
</feature>
<feature type="chain" id="PRO_5020697451" evidence="7">
    <location>
        <begin position="33"/>
        <end position="470"/>
    </location>
</feature>
<feature type="transmembrane region" description="Helical" evidence="6">
    <location>
        <begin position="162"/>
        <end position="181"/>
    </location>
</feature>
<keyword evidence="3 6" id="KW-0812">Transmembrane</keyword>
<feature type="transmembrane region" description="Helical" evidence="6">
    <location>
        <begin position="76"/>
        <end position="95"/>
    </location>
</feature>
<keyword evidence="5 6" id="KW-0472">Membrane</keyword>
<dbReference type="GO" id="GO:0022857">
    <property type="term" value="F:transmembrane transporter activity"/>
    <property type="evidence" value="ECO:0007669"/>
    <property type="project" value="InterPro"/>
</dbReference>
<feature type="transmembrane region" description="Helical" evidence="6">
    <location>
        <begin position="266"/>
        <end position="291"/>
    </location>
</feature>
<evidence type="ECO:0000313" key="10">
    <source>
        <dbReference type="Proteomes" id="UP000299211"/>
    </source>
</evidence>
<feature type="transmembrane region" description="Helical" evidence="6">
    <location>
        <begin position="331"/>
        <end position="352"/>
    </location>
</feature>
<feature type="transmembrane region" description="Helical" evidence="6">
    <location>
        <begin position="202"/>
        <end position="221"/>
    </location>
</feature>
<protein>
    <submittedName>
        <fullName evidence="9">MFS transporter</fullName>
    </submittedName>
</protein>
<gene>
    <name evidence="9" type="ORF">SAV31267_007430</name>
</gene>
<dbReference type="Proteomes" id="UP000299211">
    <property type="component" value="Unassembled WGS sequence"/>
</dbReference>
<dbReference type="PANTHER" id="PTHR23501">
    <property type="entry name" value="MAJOR FACILITATOR SUPERFAMILY"/>
    <property type="match status" value="1"/>
</dbReference>
<organism evidence="9 10">
    <name type="scientific">Streptomyces avermitilis</name>
    <dbReference type="NCBI Taxonomy" id="33903"/>
    <lineage>
        <taxon>Bacteria</taxon>
        <taxon>Bacillati</taxon>
        <taxon>Actinomycetota</taxon>
        <taxon>Actinomycetes</taxon>
        <taxon>Kitasatosporales</taxon>
        <taxon>Streptomycetaceae</taxon>
        <taxon>Streptomyces</taxon>
    </lineage>
</organism>
<evidence type="ECO:0000256" key="5">
    <source>
        <dbReference type="ARBA" id="ARBA00023136"/>
    </source>
</evidence>
<dbReference type="EMBL" id="BJHY01000001">
    <property type="protein sequence ID" value="GDY71258.1"/>
    <property type="molecule type" value="Genomic_DNA"/>
</dbReference>
<evidence type="ECO:0000256" key="6">
    <source>
        <dbReference type="SAM" id="Phobius"/>
    </source>
</evidence>
<comment type="caution">
    <text evidence="9">The sequence shown here is derived from an EMBL/GenBank/DDBJ whole genome shotgun (WGS) entry which is preliminary data.</text>
</comment>
<evidence type="ECO:0000256" key="2">
    <source>
        <dbReference type="ARBA" id="ARBA00022448"/>
    </source>
</evidence>
<feature type="transmembrane region" description="Helical" evidence="6">
    <location>
        <begin position="46"/>
        <end position="64"/>
    </location>
</feature>
<dbReference type="InterPro" id="IPR011701">
    <property type="entry name" value="MFS"/>
</dbReference>
<dbReference type="RefSeq" id="WP_037648340.1">
    <property type="nucleotide sequence ID" value="NZ_BAABTN010000015.1"/>
</dbReference>